<protein>
    <recommendedName>
        <fullName evidence="3">Esterase</fullName>
    </recommendedName>
</protein>
<dbReference type="Proteomes" id="UP000294692">
    <property type="component" value="Unassembled WGS sequence"/>
</dbReference>
<comment type="caution">
    <text evidence="1">The sequence shown here is derived from an EMBL/GenBank/DDBJ whole genome shotgun (WGS) entry which is preliminary data.</text>
</comment>
<dbReference type="OrthoDB" id="9814831at2"/>
<dbReference type="AlphaFoldDB" id="A0A4R3VC15"/>
<proteinExistence type="predicted"/>
<dbReference type="InterPro" id="IPR008886">
    <property type="entry name" value="UPF0227/Esterase_YqiA"/>
</dbReference>
<sequence length="200" mass="22027">MILYLHGFRSSPDSFKARLLAEEMQRRGMAHEWFCPQLPASPAQAMALAEDIIQRETTVRGLSPAHDLVVIGSSLGGYYAAVLAGRHGCRSVLLNPAVHAARDLATQVGTHTQYHSDAPFHFLPEYVAELAAMQPPPPSDPQRCFLLASKGDEVLDWREMTQWYEGGHTLLLEGSDHGISDFAQYMPQVLEFALTPGPTS</sequence>
<evidence type="ECO:0000313" key="2">
    <source>
        <dbReference type="Proteomes" id="UP000294692"/>
    </source>
</evidence>
<evidence type="ECO:0008006" key="3">
    <source>
        <dbReference type="Google" id="ProtNLM"/>
    </source>
</evidence>
<dbReference type="Gene3D" id="3.40.50.1820">
    <property type="entry name" value="alpha/beta hydrolase"/>
    <property type="match status" value="1"/>
</dbReference>
<keyword evidence="2" id="KW-1185">Reference proteome</keyword>
<organism evidence="1 2">
    <name type="scientific">Paracandidimonas soli</name>
    <dbReference type="NCBI Taxonomy" id="1917182"/>
    <lineage>
        <taxon>Bacteria</taxon>
        <taxon>Pseudomonadati</taxon>
        <taxon>Pseudomonadota</taxon>
        <taxon>Betaproteobacteria</taxon>
        <taxon>Burkholderiales</taxon>
        <taxon>Alcaligenaceae</taxon>
        <taxon>Paracandidimonas</taxon>
    </lineage>
</organism>
<dbReference type="PANTHER" id="PTHR35602">
    <property type="entry name" value="ESTERASE YQIA-RELATED"/>
    <property type="match status" value="1"/>
</dbReference>
<dbReference type="SUPFAM" id="SSF53474">
    <property type="entry name" value="alpha/beta-Hydrolases"/>
    <property type="match status" value="1"/>
</dbReference>
<dbReference type="PANTHER" id="PTHR35602:SF3">
    <property type="entry name" value="ESTERASE YQIA"/>
    <property type="match status" value="1"/>
</dbReference>
<dbReference type="Pfam" id="PF05728">
    <property type="entry name" value="UPF0227"/>
    <property type="match status" value="1"/>
</dbReference>
<accession>A0A4R3VC15</accession>
<gene>
    <name evidence="1" type="ORF">EV686_101304</name>
</gene>
<reference evidence="1 2" key="1">
    <citation type="submission" date="2019-03" db="EMBL/GenBank/DDBJ databases">
        <title>Genomic Encyclopedia of Type Strains, Phase IV (KMG-IV): sequencing the most valuable type-strain genomes for metagenomic binning, comparative biology and taxonomic classification.</title>
        <authorList>
            <person name="Goeker M."/>
        </authorList>
    </citation>
    <scope>NUCLEOTIDE SEQUENCE [LARGE SCALE GENOMIC DNA]</scope>
    <source>
        <strain evidence="1 2">DSM 100048</strain>
    </source>
</reference>
<evidence type="ECO:0000313" key="1">
    <source>
        <dbReference type="EMBL" id="TCV02847.1"/>
    </source>
</evidence>
<dbReference type="InterPro" id="IPR029058">
    <property type="entry name" value="AB_hydrolase_fold"/>
</dbReference>
<name>A0A4R3VC15_9BURK</name>
<dbReference type="EMBL" id="SMBX01000001">
    <property type="protein sequence ID" value="TCV02847.1"/>
    <property type="molecule type" value="Genomic_DNA"/>
</dbReference>